<dbReference type="RefSeq" id="WP_237381440.1">
    <property type="nucleotide sequence ID" value="NZ_CP071793.1"/>
</dbReference>
<protein>
    <submittedName>
        <fullName evidence="2">Flavodoxin family protein</fullName>
    </submittedName>
</protein>
<dbReference type="Pfam" id="PF03358">
    <property type="entry name" value="FMN_red"/>
    <property type="match status" value="1"/>
</dbReference>
<dbReference type="EMBL" id="CP071793">
    <property type="protein sequence ID" value="QTD51308.1"/>
    <property type="molecule type" value="Genomic_DNA"/>
</dbReference>
<dbReference type="KEGG" id="scor:J3U87_02470"/>
<dbReference type="PROSITE" id="PS50902">
    <property type="entry name" value="FLAVODOXIN_LIKE"/>
    <property type="match status" value="1"/>
</dbReference>
<dbReference type="GO" id="GO:0010181">
    <property type="term" value="F:FMN binding"/>
    <property type="evidence" value="ECO:0007669"/>
    <property type="project" value="InterPro"/>
</dbReference>
<dbReference type="SUPFAM" id="SSF52218">
    <property type="entry name" value="Flavoproteins"/>
    <property type="match status" value="1"/>
</dbReference>
<evidence type="ECO:0000259" key="1">
    <source>
        <dbReference type="PROSITE" id="PS50902"/>
    </source>
</evidence>
<gene>
    <name evidence="2" type="ORF">J3U87_02470</name>
</gene>
<reference evidence="2" key="1">
    <citation type="submission" date="2021-03" db="EMBL/GenBank/DDBJ databases">
        <title>Acanthopleuribacteraceae sp. M133.</title>
        <authorList>
            <person name="Wang G."/>
        </authorList>
    </citation>
    <scope>NUCLEOTIDE SEQUENCE</scope>
    <source>
        <strain evidence="2">M133</strain>
    </source>
</reference>
<dbReference type="GO" id="GO:0003955">
    <property type="term" value="F:NAD(P)H dehydrogenase (quinone) activity"/>
    <property type="evidence" value="ECO:0007669"/>
    <property type="project" value="TreeGrafter"/>
</dbReference>
<dbReference type="InterPro" id="IPR008254">
    <property type="entry name" value="Flavodoxin/NO_synth"/>
</dbReference>
<dbReference type="InterPro" id="IPR005025">
    <property type="entry name" value="FMN_Rdtase-like_dom"/>
</dbReference>
<organism evidence="2 3">
    <name type="scientific">Sulfidibacter corallicola</name>
    <dbReference type="NCBI Taxonomy" id="2818388"/>
    <lineage>
        <taxon>Bacteria</taxon>
        <taxon>Pseudomonadati</taxon>
        <taxon>Acidobacteriota</taxon>
        <taxon>Holophagae</taxon>
        <taxon>Acanthopleuribacterales</taxon>
        <taxon>Acanthopleuribacteraceae</taxon>
        <taxon>Sulfidibacter</taxon>
    </lineage>
</organism>
<dbReference type="PANTHER" id="PTHR30546">
    <property type="entry name" value="FLAVODOXIN-RELATED PROTEIN WRBA-RELATED"/>
    <property type="match status" value="1"/>
</dbReference>
<dbReference type="PANTHER" id="PTHR30546:SF23">
    <property type="entry name" value="FLAVOPROTEIN-LIKE PROTEIN YCP4-RELATED"/>
    <property type="match status" value="1"/>
</dbReference>
<sequence length="188" mass="19983">MIQILVTSISDSGCTDKMAAKIAEGAREIRDTTVITKTTETVTTNDFLESDGILFGTPVHMGAPDWRIKKLLDTVIAPLWMRDEMVGKIGAVFATGSGFGKAGGGAELAMVSMLNTLAELGMIIIPLPKNTPGYAKGGIHWGPYARTGNDEQESIGVQDDQLEAAACHGMNVARAALALQNQIVFHHS</sequence>
<evidence type="ECO:0000313" key="3">
    <source>
        <dbReference type="Proteomes" id="UP000663929"/>
    </source>
</evidence>
<dbReference type="Gene3D" id="3.40.50.360">
    <property type="match status" value="1"/>
</dbReference>
<keyword evidence="3" id="KW-1185">Reference proteome</keyword>
<dbReference type="AlphaFoldDB" id="A0A8A4TQN1"/>
<name>A0A8A4TQN1_SULCO</name>
<dbReference type="InterPro" id="IPR029039">
    <property type="entry name" value="Flavoprotein-like_sf"/>
</dbReference>
<dbReference type="GO" id="GO:0016020">
    <property type="term" value="C:membrane"/>
    <property type="evidence" value="ECO:0007669"/>
    <property type="project" value="TreeGrafter"/>
</dbReference>
<evidence type="ECO:0000313" key="2">
    <source>
        <dbReference type="EMBL" id="QTD51308.1"/>
    </source>
</evidence>
<dbReference type="Proteomes" id="UP000663929">
    <property type="component" value="Chromosome"/>
</dbReference>
<accession>A0A8A4TQN1</accession>
<feature type="domain" description="Flavodoxin-like" evidence="1">
    <location>
        <begin position="4"/>
        <end position="163"/>
    </location>
</feature>
<proteinExistence type="predicted"/>